<dbReference type="Proteomes" id="UP000175669">
    <property type="component" value="Unassembled WGS sequence"/>
</dbReference>
<evidence type="ECO:0000256" key="1">
    <source>
        <dbReference type="SAM" id="Phobius"/>
    </source>
</evidence>
<proteinExistence type="predicted"/>
<evidence type="ECO:0000313" key="3">
    <source>
        <dbReference type="Proteomes" id="UP000175669"/>
    </source>
</evidence>
<evidence type="ECO:0008006" key="4">
    <source>
        <dbReference type="Google" id="ProtNLM"/>
    </source>
</evidence>
<dbReference type="EMBL" id="MASR01000001">
    <property type="protein sequence ID" value="OFE13731.1"/>
    <property type="molecule type" value="Genomic_DNA"/>
</dbReference>
<keyword evidence="1" id="KW-0812">Transmembrane</keyword>
<protein>
    <recommendedName>
        <fullName evidence="4">DUF4174 domain-containing protein</fullName>
    </recommendedName>
</protein>
<reference evidence="3" key="1">
    <citation type="submission" date="2016-07" db="EMBL/GenBank/DDBJ databases">
        <authorList>
            <person name="Florea S."/>
            <person name="Webb J.S."/>
            <person name="Jaromczyk J."/>
            <person name="Schardl C.L."/>
        </authorList>
    </citation>
    <scope>NUCLEOTIDE SEQUENCE [LARGE SCALE GENOMIC DNA]</scope>
    <source>
        <strain evidence="3">KCTC 42131</strain>
    </source>
</reference>
<feature type="transmembrane region" description="Helical" evidence="1">
    <location>
        <begin position="15"/>
        <end position="36"/>
    </location>
</feature>
<accession>A0A1E8CMM5</accession>
<gene>
    <name evidence="2" type="ORF">PHACT_11785</name>
</gene>
<comment type="caution">
    <text evidence="2">The sequence shown here is derived from an EMBL/GenBank/DDBJ whole genome shotgun (WGS) entry which is preliminary data.</text>
</comment>
<dbReference type="OrthoDB" id="8546435at2"/>
<organism evidence="2 3">
    <name type="scientific">Pseudohongiella acticola</name>
    <dbReference type="NCBI Taxonomy" id="1524254"/>
    <lineage>
        <taxon>Bacteria</taxon>
        <taxon>Pseudomonadati</taxon>
        <taxon>Pseudomonadota</taxon>
        <taxon>Gammaproteobacteria</taxon>
        <taxon>Pseudomonadales</taxon>
        <taxon>Pseudohongiellaceae</taxon>
        <taxon>Pseudohongiella</taxon>
    </lineage>
</organism>
<dbReference type="AlphaFoldDB" id="A0A1E8CMM5"/>
<evidence type="ECO:0000313" key="2">
    <source>
        <dbReference type="EMBL" id="OFE13731.1"/>
    </source>
</evidence>
<keyword evidence="1" id="KW-1133">Transmembrane helix</keyword>
<dbReference type="RefSeq" id="WP_070117949.1">
    <property type="nucleotide sequence ID" value="NZ_MASR01000001.1"/>
</dbReference>
<sequence length="144" mass="15681">MNQSSPVSRSASSKIVRFLVILGCLAVVSLVLWQLLPKATFSSDLSQVGQGKPALVMLREIHVMGGERTIEQMQALYPEFQDQVVFLLIHTGHPDGVAFAETHSLSDGSLVLLNGRGDAVATMGRPDSADDLRRFILQHLNLNS</sequence>
<keyword evidence="3" id="KW-1185">Reference proteome</keyword>
<keyword evidence="1" id="KW-0472">Membrane</keyword>
<name>A0A1E8CMM5_9GAMM</name>
<dbReference type="STRING" id="1524254.PHACT_11785"/>